<organism evidence="1 2">
    <name type="scientific">Roseovarius nubinhibens</name>
    <dbReference type="NCBI Taxonomy" id="314263"/>
    <lineage>
        <taxon>Bacteria</taxon>
        <taxon>Pseudomonadati</taxon>
        <taxon>Pseudomonadota</taxon>
        <taxon>Alphaproteobacteria</taxon>
        <taxon>Rhodobacterales</taxon>
        <taxon>Roseobacteraceae</taxon>
        <taxon>Roseovarius</taxon>
    </lineage>
</organism>
<evidence type="ECO:0000313" key="1">
    <source>
        <dbReference type="EMBL" id="HAR50500.1"/>
    </source>
</evidence>
<comment type="caution">
    <text evidence="1">The sequence shown here is derived from an EMBL/GenBank/DDBJ whole genome shotgun (WGS) entry which is preliminary data.</text>
</comment>
<dbReference type="EMBL" id="DMVW01000018">
    <property type="protein sequence ID" value="HAR50500.1"/>
    <property type="molecule type" value="Genomic_DNA"/>
</dbReference>
<accession>A0A348W7I8</accession>
<gene>
    <name evidence="1" type="ORF">DCS45_01325</name>
</gene>
<reference evidence="1 2" key="1">
    <citation type="journal article" date="2018" name="Nat. Biotechnol.">
        <title>A standardized bacterial taxonomy based on genome phylogeny substantially revises the tree of life.</title>
        <authorList>
            <person name="Parks D.H."/>
            <person name="Chuvochina M."/>
            <person name="Waite D.W."/>
            <person name="Rinke C."/>
            <person name="Skarshewski A."/>
            <person name="Chaumeil P.A."/>
            <person name="Hugenholtz P."/>
        </authorList>
    </citation>
    <scope>NUCLEOTIDE SEQUENCE [LARGE SCALE GENOMIC DNA]</scope>
    <source>
        <strain evidence="1">UBA9169</strain>
    </source>
</reference>
<proteinExistence type="predicted"/>
<evidence type="ECO:0000313" key="2">
    <source>
        <dbReference type="Proteomes" id="UP000264719"/>
    </source>
</evidence>
<dbReference type="AlphaFoldDB" id="A0A348W7I8"/>
<feature type="non-terminal residue" evidence="1">
    <location>
        <position position="216"/>
    </location>
</feature>
<name>A0A348W7I8_9RHOB</name>
<sequence length="216" mass="22150">MVALTFRNTYLSEDPFYLSGVEALLGQSEGSSTWLYAGSQATGTITRFALSQGGGLGSPTTVELSGNGSVFRVSDLALIGDGSGAELLASRVHTQQINSFDIGSTGALSGQTQAISALAAPVTQIATITIGARDFLITGTRDAPGMQIYEWQASGQPALRDTVTDHAKVALGNVSDIATITVDGTPFLLTASAQDNAISSFHIAADGSATLIDSFG</sequence>
<dbReference type="Proteomes" id="UP000264719">
    <property type="component" value="Unassembled WGS sequence"/>
</dbReference>
<protein>
    <submittedName>
        <fullName evidence="1">Uncharacterized protein</fullName>
    </submittedName>
</protein>